<proteinExistence type="predicted"/>
<feature type="compositionally biased region" description="Basic residues" evidence="1">
    <location>
        <begin position="88"/>
        <end position="97"/>
    </location>
</feature>
<dbReference type="Proteomes" id="UP000284476">
    <property type="component" value="Unassembled WGS sequence"/>
</dbReference>
<reference evidence="2 3" key="2">
    <citation type="submission" date="2019-01" db="EMBL/GenBank/DDBJ databases">
        <authorList>
            <person name="Li Y."/>
        </authorList>
    </citation>
    <scope>NUCLEOTIDE SEQUENCE [LARGE SCALE GENOMIC DNA]</scope>
    <source>
        <strain evidence="2 3">SK2B-1</strain>
    </source>
</reference>
<accession>A0A443JGD5</accession>
<organism evidence="2 3">
    <name type="scientific">Paenirhodobacter populi</name>
    <dbReference type="NCBI Taxonomy" id="2306993"/>
    <lineage>
        <taxon>Bacteria</taxon>
        <taxon>Pseudomonadati</taxon>
        <taxon>Pseudomonadota</taxon>
        <taxon>Alphaproteobacteria</taxon>
        <taxon>Rhodobacterales</taxon>
        <taxon>Rhodobacter group</taxon>
        <taxon>Paenirhodobacter</taxon>
    </lineage>
</organism>
<sequence length="111" mass="11420">MNPIVTLAAGIVLGALGVRYGWKAGPLPALRNRKDAGTALIRDGLDRAGSQLRGAAITGLSAVEKQSGQLRQKLEGEAAAPEPEAPKKVSRTKRSPRKPTTGAPAGGKTEA</sequence>
<evidence type="ECO:0000313" key="2">
    <source>
        <dbReference type="EMBL" id="RWR19521.1"/>
    </source>
</evidence>
<dbReference type="AlphaFoldDB" id="A0A443JGD5"/>
<evidence type="ECO:0000313" key="3">
    <source>
        <dbReference type="Proteomes" id="UP000284476"/>
    </source>
</evidence>
<evidence type="ECO:0000256" key="1">
    <source>
        <dbReference type="SAM" id="MobiDB-lite"/>
    </source>
</evidence>
<gene>
    <name evidence="2" type="ORF">D2T30_13460</name>
</gene>
<comment type="caution">
    <text evidence="2">The sequence shown here is derived from an EMBL/GenBank/DDBJ whole genome shotgun (WGS) entry which is preliminary data.</text>
</comment>
<feature type="region of interest" description="Disordered" evidence="1">
    <location>
        <begin position="66"/>
        <end position="111"/>
    </location>
</feature>
<reference evidence="2 3" key="1">
    <citation type="submission" date="2019-01" db="EMBL/GenBank/DDBJ databases">
        <title>Sinorhodobacter populi sp. nov. isolated from the symptomatic bark tissue of Populus euramericana canker.</title>
        <authorList>
            <person name="Xu G."/>
        </authorList>
    </citation>
    <scope>NUCLEOTIDE SEQUENCE [LARGE SCALE GENOMIC DNA]</scope>
    <source>
        <strain evidence="2 3">SK2B-1</strain>
    </source>
</reference>
<name>A0A443JGD5_9RHOB</name>
<protein>
    <submittedName>
        <fullName evidence="2">Uncharacterized protein</fullName>
    </submittedName>
</protein>
<dbReference type="RefSeq" id="WP_128209277.1">
    <property type="nucleotide sequence ID" value="NZ_JBHRSO010000063.1"/>
</dbReference>
<dbReference type="EMBL" id="SAUZ01000015">
    <property type="protein sequence ID" value="RWR19521.1"/>
    <property type="molecule type" value="Genomic_DNA"/>
</dbReference>